<dbReference type="SUPFAM" id="SSF52279">
    <property type="entry name" value="Beta-D-glucan exohydrolase, C-terminal domain"/>
    <property type="match status" value="1"/>
</dbReference>
<comment type="caution">
    <text evidence="8">The sequence shown here is derived from an EMBL/GenBank/DDBJ whole genome shotgun (WGS) entry which is preliminary data.</text>
</comment>
<dbReference type="InterPro" id="IPR001764">
    <property type="entry name" value="Glyco_hydro_3_N"/>
</dbReference>
<dbReference type="SUPFAM" id="SSF51445">
    <property type="entry name" value="(Trans)glycosidases"/>
    <property type="match status" value="1"/>
</dbReference>
<gene>
    <name evidence="8" type="ORF">GCM10023093_10430</name>
</gene>
<name>A0ABP8N857_9BACT</name>
<feature type="domain" description="Beta-lactamase-related" evidence="6">
    <location>
        <begin position="594"/>
        <end position="950"/>
    </location>
</feature>
<evidence type="ECO:0000313" key="8">
    <source>
        <dbReference type="EMBL" id="GAA4462947.1"/>
    </source>
</evidence>
<evidence type="ECO:0000256" key="5">
    <source>
        <dbReference type="ARBA" id="ARBA00023295"/>
    </source>
</evidence>
<organism evidence="8 9">
    <name type="scientific">Nemorincola caseinilytica</name>
    <dbReference type="NCBI Taxonomy" id="2054315"/>
    <lineage>
        <taxon>Bacteria</taxon>
        <taxon>Pseudomonadati</taxon>
        <taxon>Bacteroidota</taxon>
        <taxon>Chitinophagia</taxon>
        <taxon>Chitinophagales</taxon>
        <taxon>Chitinophagaceae</taxon>
        <taxon>Nemorincola</taxon>
    </lineage>
</organism>
<dbReference type="PROSITE" id="PS00775">
    <property type="entry name" value="GLYCOSYL_HYDROL_F3"/>
    <property type="match status" value="1"/>
</dbReference>
<dbReference type="PRINTS" id="PR00133">
    <property type="entry name" value="GLHYDRLASE3"/>
</dbReference>
<dbReference type="InterPro" id="IPR012338">
    <property type="entry name" value="Beta-lactam/transpept-like"/>
</dbReference>
<evidence type="ECO:0000313" key="9">
    <source>
        <dbReference type="Proteomes" id="UP001500067"/>
    </source>
</evidence>
<dbReference type="PANTHER" id="PTHR30480:SF13">
    <property type="entry name" value="BETA-HEXOSAMINIDASE"/>
    <property type="match status" value="1"/>
</dbReference>
<dbReference type="Proteomes" id="UP001500067">
    <property type="component" value="Unassembled WGS sequence"/>
</dbReference>
<dbReference type="InterPro" id="IPR036881">
    <property type="entry name" value="Glyco_hydro_3_C_sf"/>
</dbReference>
<evidence type="ECO:0000256" key="3">
    <source>
        <dbReference type="ARBA" id="ARBA00012663"/>
    </source>
</evidence>
<dbReference type="InterPro" id="IPR017853">
    <property type="entry name" value="GH"/>
</dbReference>
<protein>
    <recommendedName>
        <fullName evidence="3">beta-N-acetylhexosaminidase</fullName>
        <ecNumber evidence="3">3.2.1.52</ecNumber>
    </recommendedName>
</protein>
<dbReference type="EMBL" id="BAABFA010000008">
    <property type="protein sequence ID" value="GAA4462947.1"/>
    <property type="molecule type" value="Genomic_DNA"/>
</dbReference>
<feature type="domain" description="Glycoside hydrolase family 3 N-terminal" evidence="7">
    <location>
        <begin position="35"/>
        <end position="350"/>
    </location>
</feature>
<dbReference type="EC" id="3.2.1.52" evidence="3"/>
<evidence type="ECO:0000259" key="6">
    <source>
        <dbReference type="Pfam" id="PF00144"/>
    </source>
</evidence>
<evidence type="ECO:0000256" key="1">
    <source>
        <dbReference type="ARBA" id="ARBA00001231"/>
    </source>
</evidence>
<dbReference type="PANTHER" id="PTHR30480">
    <property type="entry name" value="BETA-HEXOSAMINIDASE-RELATED"/>
    <property type="match status" value="1"/>
</dbReference>
<evidence type="ECO:0000256" key="4">
    <source>
        <dbReference type="ARBA" id="ARBA00022801"/>
    </source>
</evidence>
<accession>A0ABP8N857</accession>
<comment type="catalytic activity">
    <reaction evidence="1">
        <text>Hydrolysis of terminal non-reducing N-acetyl-D-hexosamine residues in N-acetyl-beta-D-hexosaminides.</text>
        <dbReference type="EC" id="3.2.1.52"/>
    </reaction>
</comment>
<dbReference type="GO" id="GO:0016787">
    <property type="term" value="F:hydrolase activity"/>
    <property type="evidence" value="ECO:0007669"/>
    <property type="project" value="UniProtKB-KW"/>
</dbReference>
<reference evidence="9" key="1">
    <citation type="journal article" date="2019" name="Int. J. Syst. Evol. Microbiol.">
        <title>The Global Catalogue of Microorganisms (GCM) 10K type strain sequencing project: providing services to taxonomists for standard genome sequencing and annotation.</title>
        <authorList>
            <consortium name="The Broad Institute Genomics Platform"/>
            <consortium name="The Broad Institute Genome Sequencing Center for Infectious Disease"/>
            <person name="Wu L."/>
            <person name="Ma J."/>
        </authorList>
    </citation>
    <scope>NUCLEOTIDE SEQUENCE [LARGE SCALE GENOMIC DNA]</scope>
    <source>
        <strain evidence="9">JCM 32105</strain>
    </source>
</reference>
<comment type="similarity">
    <text evidence="2">Belongs to the glycosyl hydrolase 3 family.</text>
</comment>
<sequence length="988" mass="108385">MAGVVAAQPVYRGKPRRIENAEKENWVNDVYERLTLEERIGQLFMVSAYSGGKNYNEDKVTELLANHQVGGLIFMQGGPARQALLTNKYQGMANVPLLIGMDAEWGVGMRLDSVKPMPRQMMLGATRDTGIVSRMAAAIAKQFKRLGMHINFAPDVDVNNNPANPVINSRSFGEEKTQVARMGRAYVRGLQKNGVMACAKHFPGHGNTSTDSHADLPLISRSVSQLDSVELFPFRQVIAEKVKSIMVAHLEVPSIEGTPHLPTTLSYATITGLLKNRLHYDGLVITDALNMKGLTNYFEPGEADLRAFAAGNDILLFPQDVPAAIARIKGAIDSGTIPMDRLEESVKKILGAKYDAGLSSWKKIETRNIVADLNETTDSIRARTARAAITLVKDDNQVLKKLNETMRIGYVGINASTSTPLYEALEDRFDNVKAHWLPKGSGADRAQEILEELSQYSTVIVAVHSMNFTPGGNYGIGDEGIAFLQQAACMRNVMIVLMGNAYATQYFCGAGSVLVGYEDDTLTQLTMAKVLLKKLKPKGKLPVTACADGQSVCPSPFALKVKLKEPSAVLRPAFPGEAGVVEQASLDKLDMFMARCIAQGVFPGCRVLAARNGNVFYDKAFGYLDYEKHKKVDANTMYDVASCTKVLSTTLAVMRLYEQGKLDLNSTIADHLPQARGTNKANIKIKDLLLHQAGLKGWIPFYKDVVDKSGKIKPDHYRSTKQPGYSVQVCNTVFLRDDYVDTMWQQIYDSKLDNKGKMVYSDLDFYFLAAIIKEITGKPIDRYAEDEFYKPLRLKNIMYNPLRYMNATNIAPTEIETGFRPGVLCGYVHDPGAAMLGGVGGHAGLFATANDVAVIFQMLMNKGVYAGKTYFRASTVDKFTAYGSKLSHRGLGFDKALPEADNGGGAGDRWSALTFGHQGFTGTCVWADPASGVVFVFLSNRVHPSSSNTKINKLSVRTVAQDYIYEALGIPINTARPEVYKVQVNTGE</sequence>
<proteinExistence type="inferred from homology"/>
<dbReference type="InterPro" id="IPR036962">
    <property type="entry name" value="Glyco_hydro_3_N_sf"/>
</dbReference>
<dbReference type="InterPro" id="IPR001466">
    <property type="entry name" value="Beta-lactam-related"/>
</dbReference>
<keyword evidence="4 8" id="KW-0378">Hydrolase</keyword>
<dbReference type="SUPFAM" id="SSF56601">
    <property type="entry name" value="beta-lactamase/transpeptidase-like"/>
    <property type="match status" value="1"/>
</dbReference>
<evidence type="ECO:0000256" key="2">
    <source>
        <dbReference type="ARBA" id="ARBA00005336"/>
    </source>
</evidence>
<dbReference type="RefSeq" id="WP_345079606.1">
    <property type="nucleotide sequence ID" value="NZ_BAABFA010000008.1"/>
</dbReference>
<dbReference type="Gene3D" id="3.40.710.10">
    <property type="entry name" value="DD-peptidase/beta-lactamase superfamily"/>
    <property type="match status" value="1"/>
</dbReference>
<dbReference type="InterPro" id="IPR050226">
    <property type="entry name" value="NagZ_Beta-hexosaminidase"/>
</dbReference>
<keyword evidence="9" id="KW-1185">Reference proteome</keyword>
<dbReference type="Pfam" id="PF00144">
    <property type="entry name" value="Beta-lactamase"/>
    <property type="match status" value="1"/>
</dbReference>
<dbReference type="Pfam" id="PF00933">
    <property type="entry name" value="Glyco_hydro_3"/>
    <property type="match status" value="1"/>
</dbReference>
<keyword evidence="5" id="KW-0326">Glycosidase</keyword>
<dbReference type="InterPro" id="IPR019800">
    <property type="entry name" value="Glyco_hydro_3_AS"/>
</dbReference>
<dbReference type="Gene3D" id="3.40.50.1700">
    <property type="entry name" value="Glycoside hydrolase family 3 C-terminal domain"/>
    <property type="match status" value="1"/>
</dbReference>
<evidence type="ECO:0000259" key="7">
    <source>
        <dbReference type="Pfam" id="PF00933"/>
    </source>
</evidence>
<dbReference type="Gene3D" id="3.20.20.300">
    <property type="entry name" value="Glycoside hydrolase, family 3, N-terminal domain"/>
    <property type="match status" value="1"/>
</dbReference>